<evidence type="ECO:0000259" key="4">
    <source>
        <dbReference type="PROSITE" id="PS01124"/>
    </source>
</evidence>
<dbReference type="PROSITE" id="PS00041">
    <property type="entry name" value="HTH_ARAC_FAMILY_1"/>
    <property type="match status" value="1"/>
</dbReference>
<evidence type="ECO:0000256" key="2">
    <source>
        <dbReference type="ARBA" id="ARBA00023125"/>
    </source>
</evidence>
<name>A0A6L6QGT2_9BURK</name>
<dbReference type="PROSITE" id="PS01124">
    <property type="entry name" value="HTH_ARAC_FAMILY_2"/>
    <property type="match status" value="1"/>
</dbReference>
<feature type="domain" description="HTH araC/xylS-type" evidence="4">
    <location>
        <begin position="223"/>
        <end position="321"/>
    </location>
</feature>
<keyword evidence="2" id="KW-0238">DNA-binding</keyword>
<gene>
    <name evidence="5" type="ORF">GM658_10930</name>
</gene>
<dbReference type="OrthoDB" id="9803764at2"/>
<comment type="caution">
    <text evidence="5">The sequence shown here is derived from an EMBL/GenBank/DDBJ whole genome shotgun (WGS) entry which is preliminary data.</text>
</comment>
<dbReference type="InterPro" id="IPR018060">
    <property type="entry name" value="HTH_AraC"/>
</dbReference>
<evidence type="ECO:0000313" key="6">
    <source>
        <dbReference type="Proteomes" id="UP000472320"/>
    </source>
</evidence>
<evidence type="ECO:0000313" key="5">
    <source>
        <dbReference type="EMBL" id="MTW11117.1"/>
    </source>
</evidence>
<sequence length="321" mass="34710">MVKPLKPARVALLAYPGCMGLQLFSVADILAIGADIAKAAPPEVDWVSVHGRRVLLSGGVPLEAVKPSGKYDVLIVPGFGLNRPVDWQFRLAAWSKEVEFIRRSFAKGSRVASACVGAFLLAEAGLLNGRKAATSWLFAGDLARLYPAVSVRPEALLVDDSAVITTGAVSAATDLAIYLIKHLLGAEAAVATARVSLLPDQRSSQAPYVDTNIAAQELPDFSQRLIEWFNGRLATPYSLQEVAGAFHTSPSTLMRRVRSETGQTPLSLLHAARVEKAKELLRSSAWSMPRIAEAVGYADASSFSRLFTRHTGQTPMRYRRQ</sequence>
<dbReference type="Pfam" id="PF12833">
    <property type="entry name" value="HTH_18"/>
    <property type="match status" value="1"/>
</dbReference>
<dbReference type="PANTHER" id="PTHR43130:SF11">
    <property type="entry name" value="TRANSCRIPTIONAL REGULATORY PROTEIN"/>
    <property type="match status" value="1"/>
</dbReference>
<dbReference type="SUPFAM" id="SSF46689">
    <property type="entry name" value="Homeodomain-like"/>
    <property type="match status" value="1"/>
</dbReference>
<dbReference type="GO" id="GO:0043565">
    <property type="term" value="F:sequence-specific DNA binding"/>
    <property type="evidence" value="ECO:0007669"/>
    <property type="project" value="InterPro"/>
</dbReference>
<organism evidence="5 6">
    <name type="scientific">Massilia eburnea</name>
    <dbReference type="NCBI Taxonomy" id="1776165"/>
    <lineage>
        <taxon>Bacteria</taxon>
        <taxon>Pseudomonadati</taxon>
        <taxon>Pseudomonadota</taxon>
        <taxon>Betaproteobacteria</taxon>
        <taxon>Burkholderiales</taxon>
        <taxon>Oxalobacteraceae</taxon>
        <taxon>Telluria group</taxon>
        <taxon>Massilia</taxon>
    </lineage>
</organism>
<reference evidence="5 6" key="1">
    <citation type="submission" date="2019-11" db="EMBL/GenBank/DDBJ databases">
        <title>Type strains purchased from KCTC, JCM and DSMZ.</title>
        <authorList>
            <person name="Lu H."/>
        </authorList>
    </citation>
    <scope>NUCLEOTIDE SEQUENCE [LARGE SCALE GENOMIC DNA]</scope>
    <source>
        <strain evidence="5 6">JCM 31587</strain>
    </source>
</reference>
<dbReference type="InterPro" id="IPR002818">
    <property type="entry name" value="DJ-1/PfpI"/>
</dbReference>
<dbReference type="EMBL" id="WNKX01000007">
    <property type="protein sequence ID" value="MTW11117.1"/>
    <property type="molecule type" value="Genomic_DNA"/>
</dbReference>
<dbReference type="Gene3D" id="3.40.50.880">
    <property type="match status" value="1"/>
</dbReference>
<dbReference type="InterPro" id="IPR052158">
    <property type="entry name" value="INH-QAR"/>
</dbReference>
<protein>
    <submittedName>
        <fullName evidence="5">Helix-turn-helix domain-containing protein</fullName>
    </submittedName>
</protein>
<keyword evidence="6" id="KW-1185">Reference proteome</keyword>
<evidence type="ECO:0000256" key="1">
    <source>
        <dbReference type="ARBA" id="ARBA00023015"/>
    </source>
</evidence>
<dbReference type="InterPro" id="IPR018062">
    <property type="entry name" value="HTH_AraC-typ_CS"/>
</dbReference>
<dbReference type="SUPFAM" id="SSF52317">
    <property type="entry name" value="Class I glutamine amidotransferase-like"/>
    <property type="match status" value="1"/>
</dbReference>
<keyword evidence="3" id="KW-0804">Transcription</keyword>
<dbReference type="Gene3D" id="1.10.10.60">
    <property type="entry name" value="Homeodomain-like"/>
    <property type="match status" value="2"/>
</dbReference>
<proteinExistence type="predicted"/>
<keyword evidence="1" id="KW-0805">Transcription regulation</keyword>
<dbReference type="GO" id="GO:0003700">
    <property type="term" value="F:DNA-binding transcription factor activity"/>
    <property type="evidence" value="ECO:0007669"/>
    <property type="project" value="InterPro"/>
</dbReference>
<evidence type="ECO:0000256" key="3">
    <source>
        <dbReference type="ARBA" id="ARBA00023163"/>
    </source>
</evidence>
<dbReference type="InterPro" id="IPR009057">
    <property type="entry name" value="Homeodomain-like_sf"/>
</dbReference>
<dbReference type="PRINTS" id="PR00032">
    <property type="entry name" value="HTHARAC"/>
</dbReference>
<dbReference type="InterPro" id="IPR029062">
    <property type="entry name" value="Class_I_gatase-like"/>
</dbReference>
<dbReference type="RefSeq" id="WP_155454085.1">
    <property type="nucleotide sequence ID" value="NZ_WNKX01000007.1"/>
</dbReference>
<accession>A0A6L6QGT2</accession>
<dbReference type="InterPro" id="IPR020449">
    <property type="entry name" value="Tscrpt_reg_AraC-type_HTH"/>
</dbReference>
<dbReference type="SMART" id="SM00342">
    <property type="entry name" value="HTH_ARAC"/>
    <property type="match status" value="1"/>
</dbReference>
<dbReference type="AlphaFoldDB" id="A0A6L6QGT2"/>
<dbReference type="Proteomes" id="UP000472320">
    <property type="component" value="Unassembled WGS sequence"/>
</dbReference>
<dbReference type="Pfam" id="PF01965">
    <property type="entry name" value="DJ-1_PfpI"/>
    <property type="match status" value="1"/>
</dbReference>
<dbReference type="PANTHER" id="PTHR43130">
    <property type="entry name" value="ARAC-FAMILY TRANSCRIPTIONAL REGULATOR"/>
    <property type="match status" value="1"/>
</dbReference>